<comment type="caution">
    <text evidence="1">The sequence shown here is derived from an EMBL/GenBank/DDBJ whole genome shotgun (WGS) entry which is preliminary data.</text>
</comment>
<organism evidence="1 2">
    <name type="scientific">Protopolystoma xenopodis</name>
    <dbReference type="NCBI Taxonomy" id="117903"/>
    <lineage>
        <taxon>Eukaryota</taxon>
        <taxon>Metazoa</taxon>
        <taxon>Spiralia</taxon>
        <taxon>Lophotrochozoa</taxon>
        <taxon>Platyhelminthes</taxon>
        <taxon>Monogenea</taxon>
        <taxon>Polyopisthocotylea</taxon>
        <taxon>Polystomatidea</taxon>
        <taxon>Polystomatidae</taxon>
        <taxon>Protopolystoma</taxon>
    </lineage>
</organism>
<keyword evidence="2" id="KW-1185">Reference proteome</keyword>
<reference evidence="1" key="1">
    <citation type="submission" date="2018-11" db="EMBL/GenBank/DDBJ databases">
        <authorList>
            <consortium name="Pathogen Informatics"/>
        </authorList>
    </citation>
    <scope>NUCLEOTIDE SEQUENCE</scope>
</reference>
<gene>
    <name evidence="1" type="ORF">PXEA_LOCUS14254</name>
</gene>
<evidence type="ECO:0000313" key="1">
    <source>
        <dbReference type="EMBL" id="VEL20814.1"/>
    </source>
</evidence>
<dbReference type="AlphaFoldDB" id="A0A3S5A618"/>
<accession>A0A3S5A618</accession>
<sequence>MSYILVSRLQCHKFLRAYLDMVWCARLSGIHENPLHSTLAFSPSIHPCAGNVDQSLAYCYAVLLPELYHSICATRGVITPPMRLGDKFEAKASE</sequence>
<dbReference type="Proteomes" id="UP000784294">
    <property type="component" value="Unassembled WGS sequence"/>
</dbReference>
<proteinExistence type="predicted"/>
<evidence type="ECO:0000313" key="2">
    <source>
        <dbReference type="Proteomes" id="UP000784294"/>
    </source>
</evidence>
<dbReference type="EMBL" id="CAAALY010048126">
    <property type="protein sequence ID" value="VEL20814.1"/>
    <property type="molecule type" value="Genomic_DNA"/>
</dbReference>
<protein>
    <submittedName>
        <fullName evidence="1">Uncharacterized protein</fullName>
    </submittedName>
</protein>
<name>A0A3S5A618_9PLAT</name>